<dbReference type="OrthoDB" id="29260at10239"/>
<gene>
    <name evidence="1" type="ORF">VPFG_00197</name>
</gene>
<proteinExistence type="predicted"/>
<dbReference type="KEGG" id="vg:15926650"/>
<accession>R9TJC7</accession>
<evidence type="ECO:0000313" key="1">
    <source>
        <dbReference type="EMBL" id="AGN30197.1"/>
    </source>
</evidence>
<reference evidence="1 2" key="1">
    <citation type="journal article" date="2014" name="Genome Biol. Evol.">
        <title>Composite Conserved Promoter-Terminator Motifs (PeSLs) that Mediate Modular Shuffling in the Diverse T4-Like Myoviruses.</title>
        <authorList>
            <person name="Comeau A.M."/>
            <person name="Arbiol C."/>
            <person name="Krisch H.M."/>
        </authorList>
    </citation>
    <scope>NUCLEOTIDE SEQUENCE [LARGE SCALE GENOMIC DNA]</scope>
</reference>
<protein>
    <submittedName>
        <fullName evidence="1">Uncharacterized protein</fullName>
    </submittedName>
</protein>
<dbReference type="RefSeq" id="YP_008125346.1">
    <property type="nucleotide sequence ID" value="NC_021529.2"/>
</dbReference>
<organism evidence="1 2">
    <name type="scientific">Vibrio phage nt-1</name>
    <dbReference type="NCBI Taxonomy" id="115992"/>
    <lineage>
        <taxon>Viruses</taxon>
        <taxon>Duplodnaviria</taxon>
        <taxon>Heunggongvirae</taxon>
        <taxon>Uroviricota</taxon>
        <taxon>Caudoviricetes</taxon>
        <taxon>Pantevenvirales</taxon>
        <taxon>Straboviridae</taxon>
        <taxon>Mylasvirus</taxon>
        <taxon>Mylasvirus persius</taxon>
    </lineage>
</organism>
<evidence type="ECO:0000313" key="2">
    <source>
        <dbReference type="Proteomes" id="UP000201461"/>
    </source>
</evidence>
<keyword evidence="2" id="KW-1185">Reference proteome</keyword>
<sequence>MTNDELYDTILVDWVTGAMTRKLSDAREKGRRGWNDKNVCSIDYLYELRDKALKDNDHVSVLNYTAMIAIRECNK</sequence>
<name>R9TJC7_9CAUD</name>
<dbReference type="GeneID" id="15926650"/>
<dbReference type="Proteomes" id="UP000201461">
    <property type="component" value="Segment"/>
</dbReference>
<dbReference type="EMBL" id="HQ317393">
    <property type="protein sequence ID" value="AGN30197.1"/>
    <property type="molecule type" value="Genomic_DNA"/>
</dbReference>